<proteinExistence type="predicted"/>
<accession>A0AAJ2EZU3</accession>
<reference evidence="1 3" key="1">
    <citation type="submission" date="2023-07" db="EMBL/GenBank/DDBJ databases">
        <title>Sorghum-associated microbial communities from plants grown in Nebraska, USA.</title>
        <authorList>
            <person name="Schachtman D."/>
        </authorList>
    </citation>
    <scope>NUCLEOTIDE SEQUENCE</scope>
    <source>
        <strain evidence="2 3">BE105</strain>
        <strain evidence="1">BE69</strain>
    </source>
</reference>
<protein>
    <recommendedName>
        <fullName evidence="5">FG-GAP repeat protein</fullName>
    </recommendedName>
</protein>
<dbReference type="AlphaFoldDB" id="A0AAJ2EZU3"/>
<keyword evidence="3" id="KW-1185">Reference proteome</keyword>
<sequence length="252" mass="27650">MSTIFGAVQPVAHASARGMGALYRTALPWLAVVAILCTGNVRAADESTSAEQKALLAIPPEFRHPDFVWTTAEGDLNGDGIPDLALLLTKHKGEDQREERLLVLTGRADGSYQVLSTSGEFCHPSKFYNLEIKNHSLFVQAVYYADAARFSGFTLQFRYNAKIKDLEHIGEQQDDEDYSSNASHRVSLNYLTNTTIDSRRAGKKYKEARGRIVGGPGVLPLNGFVCEGYGMTGSSVYLDESFKVHKMGVTPP</sequence>
<evidence type="ECO:0008006" key="5">
    <source>
        <dbReference type="Google" id="ProtNLM"/>
    </source>
</evidence>
<organism evidence="1 4">
    <name type="scientific">Acidovorax delafieldii</name>
    <name type="common">Pseudomonas delafieldii</name>
    <dbReference type="NCBI Taxonomy" id="47920"/>
    <lineage>
        <taxon>Bacteria</taxon>
        <taxon>Pseudomonadati</taxon>
        <taxon>Pseudomonadota</taxon>
        <taxon>Betaproteobacteria</taxon>
        <taxon>Burkholderiales</taxon>
        <taxon>Comamonadaceae</taxon>
        <taxon>Acidovorax</taxon>
    </lineage>
</organism>
<evidence type="ECO:0000313" key="2">
    <source>
        <dbReference type="EMBL" id="MDR6837071.1"/>
    </source>
</evidence>
<evidence type="ECO:0000313" key="4">
    <source>
        <dbReference type="Proteomes" id="UP001253458"/>
    </source>
</evidence>
<comment type="caution">
    <text evidence="1">The sequence shown here is derived from an EMBL/GenBank/DDBJ whole genome shotgun (WGS) entry which is preliminary data.</text>
</comment>
<dbReference type="EMBL" id="JAVDTL010000002">
    <property type="protein sequence ID" value="MDR6765991.1"/>
    <property type="molecule type" value="Genomic_DNA"/>
</dbReference>
<dbReference type="EMBL" id="JAVDTS010000002">
    <property type="protein sequence ID" value="MDR6837071.1"/>
    <property type="molecule type" value="Genomic_DNA"/>
</dbReference>
<dbReference type="Proteomes" id="UP001253458">
    <property type="component" value="Unassembled WGS sequence"/>
</dbReference>
<dbReference type="RefSeq" id="WP_209817059.1">
    <property type="nucleotide sequence ID" value="NZ_JAVDTL010000002.1"/>
</dbReference>
<evidence type="ECO:0000313" key="1">
    <source>
        <dbReference type="EMBL" id="MDR6765991.1"/>
    </source>
</evidence>
<name>A0AAJ2EZU3_ACIDE</name>
<dbReference type="Proteomes" id="UP001249076">
    <property type="component" value="Unassembled WGS sequence"/>
</dbReference>
<evidence type="ECO:0000313" key="3">
    <source>
        <dbReference type="Proteomes" id="UP001249076"/>
    </source>
</evidence>
<gene>
    <name evidence="1" type="ORF">J2W88_001256</name>
    <name evidence="2" type="ORF">J2W93_001899</name>
</gene>